<feature type="domain" description="DUF1553" evidence="2">
    <location>
        <begin position="572"/>
        <end position="825"/>
    </location>
</feature>
<dbReference type="Pfam" id="PF07587">
    <property type="entry name" value="PSD1"/>
    <property type="match status" value="1"/>
</dbReference>
<evidence type="ECO:0000259" key="1">
    <source>
        <dbReference type="Pfam" id="PF07583"/>
    </source>
</evidence>
<protein>
    <recommendedName>
        <fullName evidence="4">DUF1553 domain-containing protein</fullName>
    </recommendedName>
</protein>
<accession>A0A381XG39</accession>
<evidence type="ECO:0008006" key="4">
    <source>
        <dbReference type="Google" id="ProtNLM"/>
    </source>
</evidence>
<sequence>AYRYRNYVVRAFNADVPYADFVVEHIAGDLVEDPRIDPATRRNESVQGAGFWHLGEATHSPVDIRGDECNRVHNQIDVYSKAFLGLTVGCARCHDHKFDAISTRDYYALAGYLQSSGYHLKDVSDPAAQTAAHNKLAKLRADSEAGLLNEFASLVETKVSHLADYLLVAAEILRNIPEGKDAPKPSDYIASHPTVQEAAKAKNLQLEKLAAWVAYLDKARANAADPLRGVAQVALGRARADALAGMRKLEADTTAQAKLIKINVTIEEGERNYVKSERDWTAEDMIADYRRAQGPEEWLTGGRQFGAGPTEGGTPVFGDNTSYPIKEFNENGAARSDGLSTRFTGIIRTRTFGVNGDMLWYRYKGKADVFLAVNSHRQIAGPLHGIVRQKLDSKGDEWKWHGHRVRDYIGHRVHVEFKAEGGFALERVQFGGGEPPILRPVNSRLAKLMESSSDLAKGFARVLTTAANDCVAGQADRETAQLLNWVIRHDNLLEKPADLAEATAKFAAYHKAKSDIERTIPGAVWALTLLDGNGEDEPVLVRGNHRTPEQQLVPRSFLKALGATDRPQRGSGRMGLAKRMIDPGNPFVSRVAVNRIWHHLFGRGIVETVDNFGATSKPPTHPELLDYLASQIMDRGWSVKDMIRQVVLSSTYRQSSKPNMDSARVDPNNTLLHRMPIRRLQGEVIRDQLLAISGRIDKRQFGKGPMVHITPFMRTNRSPGGSGPMDGDGRRSIYVEVRRNHLEPMLTAFDKPTPFTTIGKRMVSNSPAQPLIMLNNEFVHQQAAIWADALLKTGNANAGELVSRAYLQAFGREPEAWEAGVAVEFVEQQQKTAGTDSLKQPLTDFCHTLFNVKEFVFIN</sequence>
<feature type="domain" description="DUF1549" evidence="1">
    <location>
        <begin position="1"/>
        <end position="116"/>
    </location>
</feature>
<organism evidence="3">
    <name type="scientific">marine metagenome</name>
    <dbReference type="NCBI Taxonomy" id="408172"/>
    <lineage>
        <taxon>unclassified sequences</taxon>
        <taxon>metagenomes</taxon>
        <taxon>ecological metagenomes</taxon>
    </lineage>
</organism>
<dbReference type="PANTHER" id="PTHR35889">
    <property type="entry name" value="CYCLOINULO-OLIGOSACCHARIDE FRUCTANOTRANSFERASE-RELATED"/>
    <property type="match status" value="1"/>
</dbReference>
<name>A0A381XG39_9ZZZZ</name>
<evidence type="ECO:0000313" key="3">
    <source>
        <dbReference type="EMBL" id="SVA63590.1"/>
    </source>
</evidence>
<dbReference type="Pfam" id="PF07583">
    <property type="entry name" value="PSCyt2"/>
    <property type="match status" value="1"/>
</dbReference>
<dbReference type="InterPro" id="IPR022655">
    <property type="entry name" value="DUF1553"/>
</dbReference>
<gene>
    <name evidence="3" type="ORF">METZ01_LOCUS116444</name>
</gene>
<dbReference type="AlphaFoldDB" id="A0A381XG39"/>
<dbReference type="PANTHER" id="PTHR35889:SF3">
    <property type="entry name" value="F-BOX DOMAIN-CONTAINING PROTEIN"/>
    <property type="match status" value="1"/>
</dbReference>
<feature type="non-terminal residue" evidence="3">
    <location>
        <position position="1"/>
    </location>
</feature>
<dbReference type="InterPro" id="IPR011444">
    <property type="entry name" value="DUF1549"/>
</dbReference>
<proteinExistence type="predicted"/>
<dbReference type="EMBL" id="UINC01015022">
    <property type="protein sequence ID" value="SVA63590.1"/>
    <property type="molecule type" value="Genomic_DNA"/>
</dbReference>
<evidence type="ECO:0000259" key="2">
    <source>
        <dbReference type="Pfam" id="PF07587"/>
    </source>
</evidence>
<reference evidence="3" key="1">
    <citation type="submission" date="2018-05" db="EMBL/GenBank/DDBJ databases">
        <authorList>
            <person name="Lanie J.A."/>
            <person name="Ng W.-L."/>
            <person name="Kazmierczak K.M."/>
            <person name="Andrzejewski T.M."/>
            <person name="Davidsen T.M."/>
            <person name="Wayne K.J."/>
            <person name="Tettelin H."/>
            <person name="Glass J.I."/>
            <person name="Rusch D."/>
            <person name="Podicherti R."/>
            <person name="Tsui H.-C.T."/>
            <person name="Winkler M.E."/>
        </authorList>
    </citation>
    <scope>NUCLEOTIDE SEQUENCE</scope>
</reference>